<keyword evidence="1" id="KW-1133">Transmembrane helix</keyword>
<dbReference type="SUPFAM" id="SSF55874">
    <property type="entry name" value="ATPase domain of HSP90 chaperone/DNA topoisomerase II/histidine kinase"/>
    <property type="match status" value="1"/>
</dbReference>
<feature type="transmembrane region" description="Helical" evidence="1">
    <location>
        <begin position="70"/>
        <end position="87"/>
    </location>
</feature>
<keyword evidence="1" id="KW-0812">Transmembrane</keyword>
<accession>A0A1U7M204</accession>
<feature type="transmembrane region" description="Helical" evidence="1">
    <location>
        <begin position="126"/>
        <end position="144"/>
    </location>
</feature>
<gene>
    <name evidence="2" type="ORF">BIV18_08660</name>
</gene>
<dbReference type="EMBL" id="MJIH01000001">
    <property type="protein sequence ID" value="OLR65576.1"/>
    <property type="molecule type" value="Genomic_DNA"/>
</dbReference>
<feature type="transmembrane region" description="Helical" evidence="1">
    <location>
        <begin position="273"/>
        <end position="292"/>
    </location>
</feature>
<dbReference type="Proteomes" id="UP000187166">
    <property type="component" value="Unassembled WGS sequence"/>
</dbReference>
<organism evidence="2 3">
    <name type="scientific">Peptoniphilus porci</name>
    <dbReference type="NCBI Taxonomy" id="2652280"/>
    <lineage>
        <taxon>Bacteria</taxon>
        <taxon>Bacillati</taxon>
        <taxon>Bacillota</taxon>
        <taxon>Tissierellia</taxon>
        <taxon>Tissierellales</taxon>
        <taxon>Peptoniphilaceae</taxon>
        <taxon>Peptoniphilus</taxon>
    </lineage>
</organism>
<keyword evidence="3" id="KW-1185">Reference proteome</keyword>
<reference evidence="2 3" key="1">
    <citation type="journal article" date="2016" name="Appl. Environ. Microbiol.">
        <title>Function and Phylogeny of Bacterial Butyryl Coenzyme A:Acetate Transferases and Their Diversity in the Proximal Colon of Swine.</title>
        <authorList>
            <person name="Trachsel J."/>
            <person name="Bayles D.O."/>
            <person name="Looft T."/>
            <person name="Levine U.Y."/>
            <person name="Allen H.K."/>
        </authorList>
    </citation>
    <scope>NUCLEOTIDE SEQUENCE [LARGE SCALE GENOMIC DNA]</scope>
    <source>
        <strain evidence="2 3">35-6-1</strain>
    </source>
</reference>
<name>A0A1U7M204_9FIRM</name>
<feature type="transmembrane region" description="Helical" evidence="1">
    <location>
        <begin position="150"/>
        <end position="170"/>
    </location>
</feature>
<evidence type="ECO:0000313" key="3">
    <source>
        <dbReference type="Proteomes" id="UP000187166"/>
    </source>
</evidence>
<feature type="transmembrane region" description="Helical" evidence="1">
    <location>
        <begin position="99"/>
        <end position="119"/>
    </location>
</feature>
<dbReference type="STRING" id="1465756.BIV18_08660"/>
<proteinExistence type="predicted"/>
<keyword evidence="1" id="KW-0472">Membrane</keyword>
<comment type="caution">
    <text evidence="2">The sequence shown here is derived from an EMBL/GenBank/DDBJ whole genome shotgun (WGS) entry which is preliminary data.</text>
</comment>
<feature type="transmembrane region" description="Helical" evidence="1">
    <location>
        <begin position="39"/>
        <end position="58"/>
    </location>
</feature>
<dbReference type="Gene3D" id="3.30.565.10">
    <property type="entry name" value="Histidine kinase-like ATPase, C-terminal domain"/>
    <property type="match status" value="1"/>
</dbReference>
<evidence type="ECO:0008006" key="4">
    <source>
        <dbReference type="Google" id="ProtNLM"/>
    </source>
</evidence>
<sequence>MTSDKKILKASILTAYVFIGFYILFYSVKIYIFRDFNGMYFLFFLSLINNISLLTFLLRDDRKIIVDHSSLVVIFSLWILFDYIFLYKYKINFKYSSEVSLSFIYLLIFYNFYIFLSSVKEIKWRYINYFALIILLVSFILNYFNNYFYIGLLKFSRFMIAIFSILLIITYRKEIKKYSYKLLLNVGFISFIYFILFILMNILKMNILKIFRYIYIREFIILFVAEISILIFIISIDNNLKNTIFDFYSSPLNFILIIISTIFFKNFVKSYKLALLFAMIFSLNIANIELIIKFRQIANNEASYEKFLYNNKMAKELSENFERRNISFLHDDILQDIILSKKFLEEATKNIDKSLEIHHILIKKIRFKINLIDPVFRDGINHYEIYSELINSLKEMYAKDKFIEFYCDKNIFLPKPYEKIIYKFIHEMVTNFYKHSKGYFSDLILEIKDGIIFLTIKNFGDYLDEDFNKINHLGIRFIEESLDIYGGDLMLKDNDSKGQNYVKFIIELPIQEEIVNENFINRRS</sequence>
<dbReference type="InterPro" id="IPR036890">
    <property type="entry name" value="HATPase_C_sf"/>
</dbReference>
<evidence type="ECO:0000313" key="2">
    <source>
        <dbReference type="EMBL" id="OLR65576.1"/>
    </source>
</evidence>
<evidence type="ECO:0000256" key="1">
    <source>
        <dbReference type="SAM" id="Phobius"/>
    </source>
</evidence>
<feature type="transmembrane region" description="Helical" evidence="1">
    <location>
        <begin position="182"/>
        <end position="202"/>
    </location>
</feature>
<dbReference type="AlphaFoldDB" id="A0A1U7M204"/>
<feature type="transmembrane region" description="Helical" evidence="1">
    <location>
        <begin position="12"/>
        <end position="33"/>
    </location>
</feature>
<feature type="transmembrane region" description="Helical" evidence="1">
    <location>
        <begin position="247"/>
        <end position="267"/>
    </location>
</feature>
<protein>
    <recommendedName>
        <fullName evidence="4">Sensory histidine kinase UhpB</fullName>
    </recommendedName>
</protein>
<feature type="transmembrane region" description="Helical" evidence="1">
    <location>
        <begin position="214"/>
        <end position="235"/>
    </location>
</feature>